<dbReference type="Pfam" id="PF07947">
    <property type="entry name" value="YhhN"/>
    <property type="match status" value="1"/>
</dbReference>
<feature type="transmembrane region" description="Helical" evidence="6">
    <location>
        <begin position="33"/>
        <end position="56"/>
    </location>
</feature>
<proteinExistence type="inferred from homology"/>
<evidence type="ECO:0000256" key="3">
    <source>
        <dbReference type="ARBA" id="ARBA00022692"/>
    </source>
</evidence>
<evidence type="ECO:0000256" key="4">
    <source>
        <dbReference type="ARBA" id="ARBA00022989"/>
    </source>
</evidence>
<keyword evidence="8" id="KW-1185">Reference proteome</keyword>
<comment type="similarity">
    <text evidence="2">Belongs to the TMEM86 family.</text>
</comment>
<evidence type="ECO:0000256" key="2">
    <source>
        <dbReference type="ARBA" id="ARBA00007375"/>
    </source>
</evidence>
<dbReference type="EMBL" id="JADEYP010000040">
    <property type="protein sequence ID" value="MCA5006655.1"/>
    <property type="molecule type" value="Genomic_DNA"/>
</dbReference>
<dbReference type="Proteomes" id="UP001165302">
    <property type="component" value="Unassembled WGS sequence"/>
</dbReference>
<comment type="subcellular location">
    <subcellularLocation>
        <location evidence="1">Membrane</location>
        <topology evidence="1">Multi-pass membrane protein</topology>
    </subcellularLocation>
</comment>
<protein>
    <submittedName>
        <fullName evidence="7">Lysoplasmalogenase</fullName>
    </submittedName>
</protein>
<dbReference type="PANTHER" id="PTHR31885:SF6">
    <property type="entry name" value="GH04784P"/>
    <property type="match status" value="1"/>
</dbReference>
<keyword evidence="3 6" id="KW-0812">Transmembrane</keyword>
<evidence type="ECO:0000313" key="7">
    <source>
        <dbReference type="EMBL" id="MCA5006655.1"/>
    </source>
</evidence>
<evidence type="ECO:0000256" key="5">
    <source>
        <dbReference type="ARBA" id="ARBA00023136"/>
    </source>
</evidence>
<keyword evidence="4 6" id="KW-1133">Transmembrane helix</keyword>
<feature type="transmembrane region" description="Helical" evidence="6">
    <location>
        <begin position="68"/>
        <end position="86"/>
    </location>
</feature>
<name>A0ABS7ZCP9_9SPHI</name>
<accession>A0ABS7ZCP9</accession>
<organism evidence="7 8">
    <name type="scientific">Sphingobacterium bovistauri</name>
    <dbReference type="NCBI Taxonomy" id="2781959"/>
    <lineage>
        <taxon>Bacteria</taxon>
        <taxon>Pseudomonadati</taxon>
        <taxon>Bacteroidota</taxon>
        <taxon>Sphingobacteriia</taxon>
        <taxon>Sphingobacteriales</taxon>
        <taxon>Sphingobacteriaceae</taxon>
        <taxon>Sphingobacterium</taxon>
    </lineage>
</organism>
<evidence type="ECO:0000256" key="6">
    <source>
        <dbReference type="SAM" id="Phobius"/>
    </source>
</evidence>
<gene>
    <name evidence="7" type="ORF">IPZ78_16055</name>
</gene>
<comment type="caution">
    <text evidence="7">The sequence shown here is derived from an EMBL/GenBank/DDBJ whole genome shotgun (WGS) entry which is preliminary data.</text>
</comment>
<feature type="transmembrane region" description="Helical" evidence="6">
    <location>
        <begin position="118"/>
        <end position="138"/>
    </location>
</feature>
<dbReference type="PANTHER" id="PTHR31885">
    <property type="entry name" value="GH04784P"/>
    <property type="match status" value="1"/>
</dbReference>
<evidence type="ECO:0000313" key="8">
    <source>
        <dbReference type="Proteomes" id="UP001165302"/>
    </source>
</evidence>
<sequence>MLVPILIAYYAFSTNKINKLFLAGLVMSFFGDLFLMFKGGFIAGLSSFLLAHIFYILTFKQFFQHKNLALIPLILIFVGSLIGFLYPHLGGMKIPVILYALTIGLMLYIALGTKQTWLIVGAILFVLSDSILAINLFYKQSLLGGMSVMLTYVIAQYCLVVGMVKRG</sequence>
<feature type="transmembrane region" description="Helical" evidence="6">
    <location>
        <begin position="92"/>
        <end position="111"/>
    </location>
</feature>
<reference evidence="7" key="1">
    <citation type="submission" date="2020-10" db="EMBL/GenBank/DDBJ databases">
        <authorList>
            <person name="Lu T."/>
            <person name="Wang Q."/>
            <person name="Han X."/>
        </authorList>
    </citation>
    <scope>NUCLEOTIDE SEQUENCE</scope>
    <source>
        <strain evidence="7">WQ 366</strain>
    </source>
</reference>
<keyword evidence="5 6" id="KW-0472">Membrane</keyword>
<feature type="transmembrane region" description="Helical" evidence="6">
    <location>
        <begin position="144"/>
        <end position="164"/>
    </location>
</feature>
<evidence type="ECO:0000256" key="1">
    <source>
        <dbReference type="ARBA" id="ARBA00004141"/>
    </source>
</evidence>
<dbReference type="InterPro" id="IPR012506">
    <property type="entry name" value="TMEM86B-like"/>
</dbReference>